<feature type="compositionally biased region" description="Low complexity" evidence="1">
    <location>
        <begin position="53"/>
        <end position="66"/>
    </location>
</feature>
<feature type="region of interest" description="Disordered" evidence="1">
    <location>
        <begin position="1"/>
        <end position="106"/>
    </location>
</feature>
<organism evidence="2">
    <name type="scientific">Blastobotrys adeninivorans</name>
    <name type="common">Yeast</name>
    <name type="synonym">Arxula adeninivorans</name>
    <dbReference type="NCBI Taxonomy" id="409370"/>
    <lineage>
        <taxon>Eukaryota</taxon>
        <taxon>Fungi</taxon>
        <taxon>Dikarya</taxon>
        <taxon>Ascomycota</taxon>
        <taxon>Saccharomycotina</taxon>
        <taxon>Dipodascomycetes</taxon>
        <taxon>Dipodascales</taxon>
        <taxon>Trichomonascaceae</taxon>
        <taxon>Blastobotrys</taxon>
    </lineage>
</organism>
<feature type="compositionally biased region" description="Basic and acidic residues" evidence="1">
    <location>
        <begin position="85"/>
        <end position="96"/>
    </location>
</feature>
<gene>
    <name evidence="2" type="ORF">GNLVRS02_ARAD1C07128g</name>
</gene>
<sequence length="317" mass="35036">MPGSSDLASRIGGAKTKRGSFGLRTADNGQRGEDKRLHRADSGYSANIAGQPSSSLQSRLDSSRSLIPSRSDINTRVSKLAPKSRKNDSLLRDRLAGQKSSDPGQLFDEFIRADRSRRIESIEPAGGKRDHTEPRNSVERNFERIRGASKRVVREKRIQARSTSGTSLYRDDPISTSPGPENQLKIRGAGKPWAVKISNLDRRTTQDDVFGTFRHLGLSEPLSLTVYPCHAEGQSNYSEANVIFRNLAEAERCVEELIKAKGDINGNRLEATIVPLESIAKERTVVPRKSSFQASVTNSNEDEVVYVKGRGFRKTNA</sequence>
<evidence type="ECO:0000256" key="1">
    <source>
        <dbReference type="SAM" id="MobiDB-lite"/>
    </source>
</evidence>
<name>A0A060T5R5_BLAAD</name>
<dbReference type="SUPFAM" id="SSF54928">
    <property type="entry name" value="RNA-binding domain, RBD"/>
    <property type="match status" value="1"/>
</dbReference>
<protein>
    <submittedName>
        <fullName evidence="2">ARAD1C07128p</fullName>
    </submittedName>
</protein>
<dbReference type="AlphaFoldDB" id="A0A060T5R5"/>
<evidence type="ECO:0000313" key="2">
    <source>
        <dbReference type="EMBL" id="CDP34207.1"/>
    </source>
</evidence>
<dbReference type="EMBL" id="HG937693">
    <property type="protein sequence ID" value="CDP34207.1"/>
    <property type="molecule type" value="Genomic_DNA"/>
</dbReference>
<dbReference type="GO" id="GO:0003676">
    <property type="term" value="F:nucleic acid binding"/>
    <property type="evidence" value="ECO:0007669"/>
    <property type="project" value="InterPro"/>
</dbReference>
<feature type="compositionally biased region" description="Basic and acidic residues" evidence="1">
    <location>
        <begin position="118"/>
        <end position="146"/>
    </location>
</feature>
<feature type="region of interest" description="Disordered" evidence="1">
    <location>
        <begin position="118"/>
        <end position="187"/>
    </location>
</feature>
<reference evidence="2" key="1">
    <citation type="submission" date="2014-02" db="EMBL/GenBank/DDBJ databases">
        <authorList>
            <person name="Genoscope - CEA"/>
        </authorList>
    </citation>
    <scope>NUCLEOTIDE SEQUENCE</scope>
    <source>
        <strain evidence="2">LS3</strain>
    </source>
</reference>
<feature type="compositionally biased region" description="Basic and acidic residues" evidence="1">
    <location>
        <begin position="30"/>
        <end position="41"/>
    </location>
</feature>
<accession>A0A060T5R5</accession>
<reference evidence="2" key="2">
    <citation type="submission" date="2014-06" db="EMBL/GenBank/DDBJ databases">
        <title>The complete genome of Blastobotrys (Arxula) adeninivorans LS3 - a yeast of biotechnological interest.</title>
        <authorList>
            <person name="Kunze G."/>
            <person name="Gaillardin C."/>
            <person name="Czernicka M."/>
            <person name="Durrens P."/>
            <person name="Martin T."/>
            <person name="Boer E."/>
            <person name="Gabaldon T."/>
            <person name="Cruz J."/>
            <person name="Talla E."/>
            <person name="Marck C."/>
            <person name="Goffeau A."/>
            <person name="Barbe V."/>
            <person name="Baret P."/>
            <person name="Baronian K."/>
            <person name="Beier S."/>
            <person name="Bleykasten C."/>
            <person name="Bode R."/>
            <person name="Casaregola S."/>
            <person name="Despons L."/>
            <person name="Fairhead C."/>
            <person name="Giersberg M."/>
            <person name="Gierski P."/>
            <person name="Hahnel U."/>
            <person name="Hartmann A."/>
            <person name="Jankowska D."/>
            <person name="Jubin C."/>
            <person name="Jung P."/>
            <person name="Lafontaine I."/>
            <person name="Leh-Louis V."/>
            <person name="Lemaire M."/>
            <person name="Marcet-Houben M."/>
            <person name="Mascher M."/>
            <person name="Morel G."/>
            <person name="Richard G.-F."/>
            <person name="Riechen J."/>
            <person name="Sacerdot C."/>
            <person name="Sarkar A."/>
            <person name="Savel G."/>
            <person name="Schacherer J."/>
            <person name="Sherman D."/>
            <person name="Straub M.-L."/>
            <person name="Stein N."/>
            <person name="Thierry A."/>
            <person name="Trautwein-Schult A."/>
            <person name="Westhof E."/>
            <person name="Worch S."/>
            <person name="Dujon B."/>
            <person name="Souciet J.-L."/>
            <person name="Wincker P."/>
            <person name="Scholz U."/>
            <person name="Neuveglise N."/>
        </authorList>
    </citation>
    <scope>NUCLEOTIDE SEQUENCE</scope>
    <source>
        <strain evidence="2">LS3</strain>
    </source>
</reference>
<dbReference type="InterPro" id="IPR035979">
    <property type="entry name" value="RBD_domain_sf"/>
</dbReference>
<proteinExistence type="predicted"/>